<feature type="region of interest" description="Disordered" evidence="10">
    <location>
        <begin position="1"/>
        <end position="149"/>
    </location>
</feature>
<protein>
    <recommendedName>
        <fullName evidence="9">Protein translocase subunit SecE</fullName>
    </recommendedName>
</protein>
<keyword evidence="2 9" id="KW-0813">Transport</keyword>
<evidence type="ECO:0000256" key="4">
    <source>
        <dbReference type="ARBA" id="ARBA00022692"/>
    </source>
</evidence>
<keyword evidence="12" id="KW-1185">Reference proteome</keyword>
<dbReference type="PROSITE" id="PS01067">
    <property type="entry name" value="SECE_SEC61G"/>
    <property type="match status" value="1"/>
</dbReference>
<dbReference type="HAMAP" id="MF_00422">
    <property type="entry name" value="SecE"/>
    <property type="match status" value="1"/>
</dbReference>
<evidence type="ECO:0000256" key="6">
    <source>
        <dbReference type="ARBA" id="ARBA00022989"/>
    </source>
</evidence>
<dbReference type="InterPro" id="IPR005807">
    <property type="entry name" value="SecE_bac"/>
</dbReference>
<feature type="transmembrane region" description="Helical" evidence="9">
    <location>
        <begin position="179"/>
        <end position="212"/>
    </location>
</feature>
<dbReference type="AlphaFoldDB" id="A0A1H3J7B8"/>
<evidence type="ECO:0000256" key="10">
    <source>
        <dbReference type="SAM" id="MobiDB-lite"/>
    </source>
</evidence>
<dbReference type="GO" id="GO:0043952">
    <property type="term" value="P:protein transport by the Sec complex"/>
    <property type="evidence" value="ECO:0007669"/>
    <property type="project" value="UniProtKB-UniRule"/>
</dbReference>
<evidence type="ECO:0000256" key="2">
    <source>
        <dbReference type="ARBA" id="ARBA00022448"/>
    </source>
</evidence>
<comment type="similarity">
    <text evidence="9">Belongs to the SecE/SEC61-gamma family.</text>
</comment>
<dbReference type="STRING" id="1137993.SAMN05660209_02665"/>
<dbReference type="GO" id="GO:0005886">
    <property type="term" value="C:plasma membrane"/>
    <property type="evidence" value="ECO:0007669"/>
    <property type="project" value="UniProtKB-SubCell"/>
</dbReference>
<comment type="function">
    <text evidence="9">Essential subunit of the Sec protein translocation channel SecYEG. Clamps together the 2 halves of SecY. May contact the channel plug during translocation.</text>
</comment>
<gene>
    <name evidence="9" type="primary">secE</name>
    <name evidence="11" type="ORF">SAMN05660209_02665</name>
</gene>
<dbReference type="PANTHER" id="PTHR33910">
    <property type="entry name" value="PROTEIN TRANSLOCASE SUBUNIT SECE"/>
    <property type="match status" value="1"/>
</dbReference>
<proteinExistence type="inferred from homology"/>
<dbReference type="PANTHER" id="PTHR33910:SF1">
    <property type="entry name" value="PROTEIN TRANSLOCASE SUBUNIT SECE"/>
    <property type="match status" value="1"/>
</dbReference>
<dbReference type="GO" id="GO:0008320">
    <property type="term" value="F:protein transmembrane transporter activity"/>
    <property type="evidence" value="ECO:0007669"/>
    <property type="project" value="UniProtKB-UniRule"/>
</dbReference>
<dbReference type="GO" id="GO:0009306">
    <property type="term" value="P:protein secretion"/>
    <property type="evidence" value="ECO:0007669"/>
    <property type="project" value="UniProtKB-UniRule"/>
</dbReference>
<dbReference type="Pfam" id="PF00584">
    <property type="entry name" value="SecE"/>
    <property type="match status" value="1"/>
</dbReference>
<dbReference type="GO" id="GO:0006605">
    <property type="term" value="P:protein targeting"/>
    <property type="evidence" value="ECO:0007669"/>
    <property type="project" value="UniProtKB-UniRule"/>
</dbReference>
<reference evidence="12" key="1">
    <citation type="submission" date="2016-10" db="EMBL/GenBank/DDBJ databases">
        <authorList>
            <person name="Varghese N."/>
            <person name="Submissions S."/>
        </authorList>
    </citation>
    <scope>NUCLEOTIDE SEQUENCE [LARGE SCALE GENOMIC DNA]</scope>
    <source>
        <strain evidence="12">DSM 45422</strain>
    </source>
</reference>
<dbReference type="InterPro" id="IPR038379">
    <property type="entry name" value="SecE_sf"/>
</dbReference>
<evidence type="ECO:0000256" key="3">
    <source>
        <dbReference type="ARBA" id="ARBA00022475"/>
    </source>
</evidence>
<feature type="compositionally biased region" description="Acidic residues" evidence="10">
    <location>
        <begin position="65"/>
        <end position="84"/>
    </location>
</feature>
<evidence type="ECO:0000256" key="7">
    <source>
        <dbReference type="ARBA" id="ARBA00023010"/>
    </source>
</evidence>
<keyword evidence="3 9" id="KW-1003">Cell membrane</keyword>
<dbReference type="EMBL" id="FNOT01000006">
    <property type="protein sequence ID" value="SDY35439.1"/>
    <property type="molecule type" value="Genomic_DNA"/>
</dbReference>
<organism evidence="11 12">
    <name type="scientific">Geodermatophilus africanus</name>
    <dbReference type="NCBI Taxonomy" id="1137993"/>
    <lineage>
        <taxon>Bacteria</taxon>
        <taxon>Bacillati</taxon>
        <taxon>Actinomycetota</taxon>
        <taxon>Actinomycetes</taxon>
        <taxon>Geodermatophilales</taxon>
        <taxon>Geodermatophilaceae</taxon>
        <taxon>Geodermatophilus</taxon>
    </lineage>
</organism>
<dbReference type="GO" id="GO:0065002">
    <property type="term" value="P:intracellular protein transmembrane transport"/>
    <property type="evidence" value="ECO:0007669"/>
    <property type="project" value="UniProtKB-UniRule"/>
</dbReference>
<dbReference type="Gene3D" id="1.20.5.1030">
    <property type="entry name" value="Preprotein translocase secy subunit"/>
    <property type="match status" value="1"/>
</dbReference>
<evidence type="ECO:0000256" key="5">
    <source>
        <dbReference type="ARBA" id="ARBA00022927"/>
    </source>
</evidence>
<dbReference type="InterPro" id="IPR001901">
    <property type="entry name" value="Translocase_SecE/Sec61-g"/>
</dbReference>
<name>A0A1H3J7B8_9ACTN</name>
<sequence length="213" mass="23232">MPPAPTGDVHDPYDSTTTDHRPEDDGHHQRGERGAVSDEKPAREGDPRAEPTDEQLDREAPGVDDAAELEAAEAEVAAEAESDEDKVVAARPTGARRGGRITAGDDEDDETAPRSRRAARERTPSRPAGRHAEGGPTRSRTAAERDRAAEARERRSLRRFLREVVAELRKVIWPGRRELITYTTVVIVFVAFIVALVAGLDLLFAQGVLAVFG</sequence>
<accession>A0A1H3J7B8</accession>
<evidence type="ECO:0000256" key="1">
    <source>
        <dbReference type="ARBA" id="ARBA00004370"/>
    </source>
</evidence>
<keyword evidence="8 9" id="KW-0472">Membrane</keyword>
<comment type="subunit">
    <text evidence="9">Component of the Sec protein translocase complex. Heterotrimer consisting of SecY, SecE and SecG subunits. The heterotrimers can form oligomers, although 1 heterotrimer is thought to be able to translocate proteins. Interacts with the ribosome. Interacts with SecDF, and other proteins may be involved. Interacts with SecA.</text>
</comment>
<comment type="subcellular location">
    <subcellularLocation>
        <location evidence="9">Cell membrane</location>
        <topology evidence="9">Single-pass membrane protein</topology>
    </subcellularLocation>
    <subcellularLocation>
        <location evidence="1">Membrane</location>
    </subcellularLocation>
</comment>
<evidence type="ECO:0000313" key="11">
    <source>
        <dbReference type="EMBL" id="SDY35439.1"/>
    </source>
</evidence>
<dbReference type="NCBIfam" id="TIGR00964">
    <property type="entry name" value="secE_bact"/>
    <property type="match status" value="1"/>
</dbReference>
<dbReference type="Proteomes" id="UP000198921">
    <property type="component" value="Unassembled WGS sequence"/>
</dbReference>
<evidence type="ECO:0000256" key="8">
    <source>
        <dbReference type="ARBA" id="ARBA00023136"/>
    </source>
</evidence>
<keyword evidence="7 9" id="KW-0811">Translocation</keyword>
<evidence type="ECO:0000256" key="9">
    <source>
        <dbReference type="HAMAP-Rule" id="MF_00422"/>
    </source>
</evidence>
<keyword evidence="6 9" id="KW-1133">Transmembrane helix</keyword>
<keyword evidence="5 9" id="KW-0653">Protein transport</keyword>
<keyword evidence="4 9" id="KW-0812">Transmembrane</keyword>
<evidence type="ECO:0000313" key="12">
    <source>
        <dbReference type="Proteomes" id="UP000198921"/>
    </source>
</evidence>
<feature type="compositionally biased region" description="Basic and acidic residues" evidence="10">
    <location>
        <begin position="8"/>
        <end position="61"/>
    </location>
</feature>